<feature type="transmembrane region" description="Helical" evidence="5">
    <location>
        <begin position="204"/>
        <end position="222"/>
    </location>
</feature>
<name>A0A1L7WLQ9_9HELO</name>
<evidence type="ECO:0000256" key="3">
    <source>
        <dbReference type="ARBA" id="ARBA00022989"/>
    </source>
</evidence>
<keyword evidence="3 5" id="KW-1133">Transmembrane helix</keyword>
<keyword evidence="7" id="KW-1185">Reference proteome</keyword>
<protein>
    <submittedName>
        <fullName evidence="6">Related to Rtm1p</fullName>
    </submittedName>
</protein>
<organism evidence="6 7">
    <name type="scientific">Phialocephala subalpina</name>
    <dbReference type="NCBI Taxonomy" id="576137"/>
    <lineage>
        <taxon>Eukaryota</taxon>
        <taxon>Fungi</taxon>
        <taxon>Dikarya</taxon>
        <taxon>Ascomycota</taxon>
        <taxon>Pezizomycotina</taxon>
        <taxon>Leotiomycetes</taxon>
        <taxon>Helotiales</taxon>
        <taxon>Mollisiaceae</taxon>
        <taxon>Phialocephala</taxon>
        <taxon>Phialocephala fortinii species complex</taxon>
    </lineage>
</organism>
<accession>A0A1L7WLQ9</accession>
<dbReference type="Pfam" id="PF04479">
    <property type="entry name" value="RTA1"/>
    <property type="match status" value="1"/>
</dbReference>
<evidence type="ECO:0000313" key="7">
    <source>
        <dbReference type="Proteomes" id="UP000184330"/>
    </source>
</evidence>
<feature type="transmembrane region" description="Helical" evidence="5">
    <location>
        <begin position="82"/>
        <end position="107"/>
    </location>
</feature>
<dbReference type="PANTHER" id="PTHR31465">
    <property type="entry name" value="PROTEIN RTA1-RELATED"/>
    <property type="match status" value="1"/>
</dbReference>
<dbReference type="InterPro" id="IPR007568">
    <property type="entry name" value="RTA1"/>
</dbReference>
<dbReference type="PANTHER" id="PTHR31465:SF27">
    <property type="entry name" value="DOMAIN PROTEIN, PUTATIVE (AFU_ORTHOLOGUE AFUA_3G01030)-RELATED"/>
    <property type="match status" value="1"/>
</dbReference>
<proteinExistence type="predicted"/>
<dbReference type="GO" id="GO:0016020">
    <property type="term" value="C:membrane"/>
    <property type="evidence" value="ECO:0007669"/>
    <property type="project" value="UniProtKB-SubCell"/>
</dbReference>
<dbReference type="OrthoDB" id="3358017at2759"/>
<keyword evidence="2 5" id="KW-0812">Transmembrane</keyword>
<evidence type="ECO:0000256" key="4">
    <source>
        <dbReference type="ARBA" id="ARBA00023136"/>
    </source>
</evidence>
<evidence type="ECO:0000256" key="5">
    <source>
        <dbReference type="SAM" id="Phobius"/>
    </source>
</evidence>
<reference evidence="6 7" key="1">
    <citation type="submission" date="2016-03" db="EMBL/GenBank/DDBJ databases">
        <authorList>
            <person name="Ploux O."/>
        </authorList>
    </citation>
    <scope>NUCLEOTIDE SEQUENCE [LARGE SCALE GENOMIC DNA]</scope>
    <source>
        <strain evidence="6 7">UAMH 11012</strain>
    </source>
</reference>
<evidence type="ECO:0000256" key="2">
    <source>
        <dbReference type="ARBA" id="ARBA00022692"/>
    </source>
</evidence>
<dbReference type="Proteomes" id="UP000184330">
    <property type="component" value="Unassembled WGS sequence"/>
</dbReference>
<gene>
    <name evidence="6" type="ORF">PAC_03594</name>
</gene>
<dbReference type="STRING" id="576137.A0A1L7WLQ9"/>
<comment type="subcellular location">
    <subcellularLocation>
        <location evidence="1">Membrane</location>
        <topology evidence="1">Multi-pass membrane protein</topology>
    </subcellularLocation>
</comment>
<dbReference type="AlphaFoldDB" id="A0A1L7WLQ9"/>
<evidence type="ECO:0000313" key="6">
    <source>
        <dbReference type="EMBL" id="CZR53714.1"/>
    </source>
</evidence>
<feature type="transmembrane region" description="Helical" evidence="5">
    <location>
        <begin position="48"/>
        <end position="70"/>
    </location>
</feature>
<feature type="transmembrane region" description="Helical" evidence="5">
    <location>
        <begin position="161"/>
        <end position="183"/>
    </location>
</feature>
<feature type="transmembrane region" description="Helical" evidence="5">
    <location>
        <begin position="16"/>
        <end position="36"/>
    </location>
</feature>
<dbReference type="EMBL" id="FJOG01000004">
    <property type="protein sequence ID" value="CZR53714.1"/>
    <property type="molecule type" value="Genomic_DNA"/>
</dbReference>
<evidence type="ECO:0000256" key="1">
    <source>
        <dbReference type="ARBA" id="ARBA00004141"/>
    </source>
</evidence>
<feature type="transmembrane region" description="Helical" evidence="5">
    <location>
        <begin position="242"/>
        <end position="261"/>
    </location>
</feature>
<keyword evidence="4 5" id="KW-0472">Membrane</keyword>
<sequence length="293" mass="33275">MAVLKPFKGDYYFWKYLPSQVASITFIVLFLVIFVLHSWRICKNRSWFCIWFAIGCLCSNPLTGEVVGYASREAAYNQTDSIVIYILQATFTVIAPAFYAASIYMTLGRIIRCVKGEHLSIIRIDRLTKTFVWGDVLSLSVQGGASNLTSHANTAKIGNDIVVAGLFIQIVLLGVFFATSISFQRRLSKQPTNESKTTDIPWRQTLYMIYTVSILIFARSIFRVVEFIQGQDGYSLGHEWTLYVFDTVPMFIVAVIFWWWYPGSIFHPKAVEDLETVELSHHRAKSGGSLETV</sequence>